<sequence length="176" mass="19616">MSCSPFESSHEPEESERWTHTSWVIDRDQMKVMKGGKRFLQDTWTFSTAETSDRVTGGDFNIFAFAVGRLEPAAEIKILFSSQGGVANGWTRKISNRERYCRRPGHFFPVKLVYCKVISGFQAVRQAGASVAGLEPSTEGSQQISGQANHSLCHQGRPAKTSNLRSSTEVSRRWVG</sequence>
<evidence type="ECO:0000256" key="1">
    <source>
        <dbReference type="SAM" id="MobiDB-lite"/>
    </source>
</evidence>
<name>A0AAV4DEY5_9GAST</name>
<feature type="region of interest" description="Disordered" evidence="1">
    <location>
        <begin position="135"/>
        <end position="176"/>
    </location>
</feature>
<organism evidence="2 3">
    <name type="scientific">Plakobranchus ocellatus</name>
    <dbReference type="NCBI Taxonomy" id="259542"/>
    <lineage>
        <taxon>Eukaryota</taxon>
        <taxon>Metazoa</taxon>
        <taxon>Spiralia</taxon>
        <taxon>Lophotrochozoa</taxon>
        <taxon>Mollusca</taxon>
        <taxon>Gastropoda</taxon>
        <taxon>Heterobranchia</taxon>
        <taxon>Euthyneura</taxon>
        <taxon>Panpulmonata</taxon>
        <taxon>Sacoglossa</taxon>
        <taxon>Placobranchoidea</taxon>
        <taxon>Plakobranchidae</taxon>
        <taxon>Plakobranchus</taxon>
    </lineage>
</organism>
<accession>A0AAV4DEY5</accession>
<protein>
    <recommendedName>
        <fullName evidence="4">MAM domain-containing protein</fullName>
    </recommendedName>
</protein>
<proteinExistence type="predicted"/>
<gene>
    <name evidence="2" type="ORF">PoB_006906000</name>
</gene>
<keyword evidence="3" id="KW-1185">Reference proteome</keyword>
<evidence type="ECO:0000313" key="3">
    <source>
        <dbReference type="Proteomes" id="UP000735302"/>
    </source>
</evidence>
<evidence type="ECO:0000313" key="2">
    <source>
        <dbReference type="EMBL" id="GFO42555.1"/>
    </source>
</evidence>
<feature type="compositionally biased region" description="Polar residues" evidence="1">
    <location>
        <begin position="160"/>
        <end position="169"/>
    </location>
</feature>
<dbReference type="EMBL" id="BLXT01007807">
    <property type="protein sequence ID" value="GFO42555.1"/>
    <property type="molecule type" value="Genomic_DNA"/>
</dbReference>
<dbReference type="Proteomes" id="UP000735302">
    <property type="component" value="Unassembled WGS sequence"/>
</dbReference>
<feature type="compositionally biased region" description="Polar residues" evidence="1">
    <location>
        <begin position="138"/>
        <end position="152"/>
    </location>
</feature>
<evidence type="ECO:0008006" key="4">
    <source>
        <dbReference type="Google" id="ProtNLM"/>
    </source>
</evidence>
<reference evidence="2 3" key="1">
    <citation type="journal article" date="2021" name="Elife">
        <title>Chloroplast acquisition without the gene transfer in kleptoplastic sea slugs, Plakobranchus ocellatus.</title>
        <authorList>
            <person name="Maeda T."/>
            <person name="Takahashi S."/>
            <person name="Yoshida T."/>
            <person name="Shimamura S."/>
            <person name="Takaki Y."/>
            <person name="Nagai Y."/>
            <person name="Toyoda A."/>
            <person name="Suzuki Y."/>
            <person name="Arimoto A."/>
            <person name="Ishii H."/>
            <person name="Satoh N."/>
            <person name="Nishiyama T."/>
            <person name="Hasebe M."/>
            <person name="Maruyama T."/>
            <person name="Minagawa J."/>
            <person name="Obokata J."/>
            <person name="Shigenobu S."/>
        </authorList>
    </citation>
    <scope>NUCLEOTIDE SEQUENCE [LARGE SCALE GENOMIC DNA]</scope>
</reference>
<comment type="caution">
    <text evidence="2">The sequence shown here is derived from an EMBL/GenBank/DDBJ whole genome shotgun (WGS) entry which is preliminary data.</text>
</comment>
<dbReference type="AlphaFoldDB" id="A0AAV4DEY5"/>